<keyword evidence="3" id="KW-1185">Reference proteome</keyword>
<feature type="repeat" description="RCC1" evidence="1">
    <location>
        <begin position="85"/>
        <end position="154"/>
    </location>
</feature>
<dbReference type="SUPFAM" id="SSF50985">
    <property type="entry name" value="RCC1/BLIP-II"/>
    <property type="match status" value="1"/>
</dbReference>
<organism evidence="2 3">
    <name type="scientific">Smittium culicis</name>
    <dbReference type="NCBI Taxonomy" id="133412"/>
    <lineage>
        <taxon>Eukaryota</taxon>
        <taxon>Fungi</taxon>
        <taxon>Fungi incertae sedis</taxon>
        <taxon>Zoopagomycota</taxon>
        <taxon>Kickxellomycotina</taxon>
        <taxon>Harpellomycetes</taxon>
        <taxon>Harpellales</taxon>
        <taxon>Legeriomycetaceae</taxon>
        <taxon>Smittium</taxon>
    </lineage>
</organism>
<protein>
    <submittedName>
        <fullName evidence="2">Williams-Beuren syndrome chromosomal region 16 protein-like protein</fullName>
    </submittedName>
</protein>
<evidence type="ECO:0000313" key="2">
    <source>
        <dbReference type="EMBL" id="OMJ20041.1"/>
    </source>
</evidence>
<dbReference type="PROSITE" id="PS50012">
    <property type="entry name" value="RCC1_3"/>
    <property type="match status" value="4"/>
</dbReference>
<dbReference type="Gene3D" id="2.130.10.30">
    <property type="entry name" value="Regulator of chromosome condensation 1/beta-lactamase-inhibitor protein II"/>
    <property type="match status" value="2"/>
</dbReference>
<dbReference type="InterPro" id="IPR000408">
    <property type="entry name" value="Reg_chr_condens"/>
</dbReference>
<feature type="repeat" description="RCC1" evidence="1">
    <location>
        <begin position="251"/>
        <end position="302"/>
    </location>
</feature>
<feature type="repeat" description="RCC1" evidence="1">
    <location>
        <begin position="34"/>
        <end position="81"/>
    </location>
</feature>
<dbReference type="PANTHER" id="PTHR46337:SF1">
    <property type="entry name" value="RCC1-LIKE G EXCHANGING FACTOR-LIKE PROTEIN"/>
    <property type="match status" value="1"/>
</dbReference>
<evidence type="ECO:0000313" key="3">
    <source>
        <dbReference type="Proteomes" id="UP000187429"/>
    </source>
</evidence>
<proteinExistence type="predicted"/>
<accession>A0A1R1XZC6</accession>
<dbReference type="GO" id="GO:0019843">
    <property type="term" value="F:rRNA binding"/>
    <property type="evidence" value="ECO:0007669"/>
    <property type="project" value="TreeGrafter"/>
</dbReference>
<dbReference type="PANTHER" id="PTHR46337">
    <property type="entry name" value="RCC1-LIKE G EXCHANGING FACTOR-LIKE PROTEIN"/>
    <property type="match status" value="1"/>
</dbReference>
<dbReference type="GO" id="GO:0005743">
    <property type="term" value="C:mitochondrial inner membrane"/>
    <property type="evidence" value="ECO:0007669"/>
    <property type="project" value="TreeGrafter"/>
</dbReference>
<dbReference type="Pfam" id="PF13540">
    <property type="entry name" value="RCC1_2"/>
    <property type="match status" value="2"/>
</dbReference>
<dbReference type="Proteomes" id="UP000187429">
    <property type="component" value="Unassembled WGS sequence"/>
</dbReference>
<gene>
    <name evidence="2" type="ORF">AYI69_g6380</name>
</gene>
<dbReference type="GO" id="GO:0005085">
    <property type="term" value="F:guanyl-nucleotide exchange factor activity"/>
    <property type="evidence" value="ECO:0007669"/>
    <property type="project" value="TreeGrafter"/>
</dbReference>
<comment type="caution">
    <text evidence="2">The sequence shown here is derived from an EMBL/GenBank/DDBJ whole genome shotgun (WGS) entry which is preliminary data.</text>
</comment>
<dbReference type="GO" id="GO:0070131">
    <property type="term" value="P:positive regulation of mitochondrial translation"/>
    <property type="evidence" value="ECO:0007669"/>
    <property type="project" value="TreeGrafter"/>
</dbReference>
<sequence>MFGRIETDAFELSAIGNGAGHVILSRYDRIKDVSEIFGFGLNRSYQLGYKSGDITQIKYKINGKVEQISCGREHSLILATESQRKVLYACGNNSYGQLGVLNPGIKTGKSDDDFRLGSKHELVEVKSVELAIAKTDSIRQIKCGLDHSVILTDSGKVFCFGWNNDGQLGNSKFENSSMFSATNEIGGLDSEKDCSSISDLSLIASVAGLNGKLIERIDTSTDFTFALSGRGLARGNDTIINNTAIDDSNGSELFCWGNAEYKNNMANLDADRILEPVKVNFNYGKIVSFAAGGAHSVVATEDGHVYTAGFGAIGLGSENEPLKSANTPTRIENLKDIVSVYSSTDYCLAKDKFGKFFAWGLNNSYGVLGTGTSGHSYTPTEIKTGHLNLHPESQVYLGNKCVLIY</sequence>
<dbReference type="AlphaFoldDB" id="A0A1R1XZC6"/>
<dbReference type="InterPro" id="IPR009091">
    <property type="entry name" value="RCC1/BLIP-II"/>
</dbReference>
<dbReference type="EMBL" id="LSSM01002858">
    <property type="protein sequence ID" value="OMJ20041.1"/>
    <property type="molecule type" value="Genomic_DNA"/>
</dbReference>
<evidence type="ECO:0000256" key="1">
    <source>
        <dbReference type="PROSITE-ProRule" id="PRU00235"/>
    </source>
</evidence>
<dbReference type="InterPro" id="IPR053035">
    <property type="entry name" value="Mitochondrial_GEF_domain"/>
</dbReference>
<dbReference type="OrthoDB" id="5370059at2759"/>
<name>A0A1R1XZC6_9FUNG</name>
<feature type="repeat" description="RCC1" evidence="1">
    <location>
        <begin position="354"/>
        <end position="405"/>
    </location>
</feature>
<dbReference type="PRINTS" id="PR00633">
    <property type="entry name" value="RCCNDNSATION"/>
</dbReference>
<reference evidence="3" key="1">
    <citation type="submission" date="2017-01" db="EMBL/GenBank/DDBJ databases">
        <authorList>
            <person name="Wang Y."/>
            <person name="White M."/>
            <person name="Kvist S."/>
            <person name="Moncalvo J.-M."/>
        </authorList>
    </citation>
    <scope>NUCLEOTIDE SEQUENCE [LARGE SCALE GENOMIC DNA]</scope>
    <source>
        <strain evidence="3">ID-206-W2</strain>
    </source>
</reference>